<evidence type="ECO:0000313" key="3">
    <source>
        <dbReference type="Proteomes" id="UP001253851"/>
    </source>
</evidence>
<feature type="compositionally biased region" description="Acidic residues" evidence="1">
    <location>
        <begin position="254"/>
        <end position="263"/>
    </location>
</feature>
<dbReference type="Gene3D" id="1.10.10.10">
    <property type="entry name" value="Winged helix-like DNA-binding domain superfamily/Winged helix DNA-binding domain"/>
    <property type="match status" value="1"/>
</dbReference>
<gene>
    <name evidence="2" type="ORF">P7I34_04395</name>
</gene>
<comment type="caution">
    <text evidence="2">The sequence shown here is derived from an EMBL/GenBank/DDBJ whole genome shotgun (WGS) entry which is preliminary data.</text>
</comment>
<dbReference type="InterPro" id="IPR036388">
    <property type="entry name" value="WH-like_DNA-bd_sf"/>
</dbReference>
<evidence type="ECO:0000256" key="1">
    <source>
        <dbReference type="SAM" id="MobiDB-lite"/>
    </source>
</evidence>
<feature type="region of interest" description="Disordered" evidence="1">
    <location>
        <begin position="113"/>
        <end position="152"/>
    </location>
</feature>
<feature type="compositionally biased region" description="Basic and acidic residues" evidence="1">
    <location>
        <begin position="113"/>
        <end position="126"/>
    </location>
</feature>
<dbReference type="AlphaFoldDB" id="A0ABD5FIF9"/>
<evidence type="ECO:0008006" key="4">
    <source>
        <dbReference type="Google" id="ProtNLM"/>
    </source>
</evidence>
<proteinExistence type="predicted"/>
<evidence type="ECO:0000313" key="2">
    <source>
        <dbReference type="EMBL" id="MDT2981891.1"/>
    </source>
</evidence>
<dbReference type="RefSeq" id="WP_311957180.1">
    <property type="nucleotide sequence ID" value="NZ_JARQDZ010000002.1"/>
</dbReference>
<sequence length="263" mass="30960">MADKGWVAIHRSIRDHWLYQEKRVFSKYEAWLDLVMDANHKQNKFVFDGKLVEVERGQKITSIRQLSERWRWSRTKVTDFLTLLEKDGMLVRKSDSKKTVITIVNYDIYQNQDNKKSHSSDTEKPQKSTNNNDKTMINNDNNKDITAGKRKKRVYADDDPNKILAKTLFKLIKKNQDIKEPNLDDWANTIRLTIESDKRSGKEVQEMIVWATQHEFWGGVILSPSSLRKHYDKMKAQRNNPTKKNGGRRLESEAFNDYDDLPI</sequence>
<dbReference type="Proteomes" id="UP001253851">
    <property type="component" value="Unassembled WGS sequence"/>
</dbReference>
<dbReference type="SUPFAM" id="SSF46785">
    <property type="entry name" value="Winged helix' DNA-binding domain"/>
    <property type="match status" value="1"/>
</dbReference>
<name>A0ABD5FIF9_ENTCA</name>
<accession>A0ABD5FIF9</accession>
<feature type="region of interest" description="Disordered" evidence="1">
    <location>
        <begin position="232"/>
        <end position="263"/>
    </location>
</feature>
<organism evidence="2 3">
    <name type="scientific">Enterococcus casseliflavus</name>
    <name type="common">Enterococcus flavescens</name>
    <dbReference type="NCBI Taxonomy" id="37734"/>
    <lineage>
        <taxon>Bacteria</taxon>
        <taxon>Bacillati</taxon>
        <taxon>Bacillota</taxon>
        <taxon>Bacilli</taxon>
        <taxon>Lactobacillales</taxon>
        <taxon>Enterococcaceae</taxon>
        <taxon>Enterococcus</taxon>
    </lineage>
</organism>
<reference evidence="2 3" key="1">
    <citation type="submission" date="2023-03" db="EMBL/GenBank/DDBJ databases">
        <authorList>
            <person name="Shen W."/>
            <person name="Cai J."/>
        </authorList>
    </citation>
    <scope>NUCLEOTIDE SEQUENCE [LARGE SCALE GENOMIC DNA]</scope>
    <source>
        <strain evidence="2 3">B516</strain>
    </source>
</reference>
<feature type="compositionally biased region" description="Low complexity" evidence="1">
    <location>
        <begin position="129"/>
        <end position="140"/>
    </location>
</feature>
<dbReference type="InterPro" id="IPR036390">
    <property type="entry name" value="WH_DNA-bd_sf"/>
</dbReference>
<dbReference type="EMBL" id="JARQDZ010000002">
    <property type="protein sequence ID" value="MDT2981891.1"/>
    <property type="molecule type" value="Genomic_DNA"/>
</dbReference>
<protein>
    <recommendedName>
        <fullName evidence="4">DnaD domain protein</fullName>
    </recommendedName>
</protein>